<sequence>MRSEVHRYPPVVPNPRSPLHLCCLLWAHDDAAGDLTRYEDTVLDLLPEHGGAVLNRVVGDGQGGTPHEVQILRLADRSALDAYLADPRRTALADERDRVIARTEVFEVDVRTGDPGN</sequence>
<protein>
    <recommendedName>
        <fullName evidence="3">DUF1330 domain-containing protein</fullName>
    </recommendedName>
</protein>
<name>A0ABQ0HEL3_9ACTN</name>
<dbReference type="EMBL" id="BAFD01000063">
    <property type="protein sequence ID" value="GAB44324.1"/>
    <property type="molecule type" value="Genomic_DNA"/>
</dbReference>
<dbReference type="Proteomes" id="UP000004881">
    <property type="component" value="Unassembled WGS sequence"/>
</dbReference>
<evidence type="ECO:0008006" key="3">
    <source>
        <dbReference type="Google" id="ProtNLM"/>
    </source>
</evidence>
<proteinExistence type="predicted"/>
<gene>
    <name evidence="1" type="ORF">GOTRE_063_00150</name>
</gene>
<evidence type="ECO:0000313" key="1">
    <source>
        <dbReference type="EMBL" id="GAB44324.1"/>
    </source>
</evidence>
<reference evidence="1 2" key="1">
    <citation type="submission" date="2012-02" db="EMBL/GenBank/DDBJ databases">
        <title>Whole genome shotgun sequence of Gordonia terrae NBRC 100016.</title>
        <authorList>
            <person name="Takarada H."/>
            <person name="Hosoyama A."/>
            <person name="Tsuchikane K."/>
            <person name="Katsumata H."/>
            <person name="Yamazaki S."/>
            <person name="Fujita N."/>
        </authorList>
    </citation>
    <scope>NUCLEOTIDE SEQUENCE [LARGE SCALE GENOMIC DNA]</scope>
    <source>
        <strain evidence="1 2">NBRC 100016</strain>
    </source>
</reference>
<keyword evidence="2" id="KW-1185">Reference proteome</keyword>
<organism evidence="1 2">
    <name type="scientific">Gordonia terrae NBRC 100016</name>
    <dbReference type="NCBI Taxonomy" id="1089454"/>
    <lineage>
        <taxon>Bacteria</taxon>
        <taxon>Bacillati</taxon>
        <taxon>Actinomycetota</taxon>
        <taxon>Actinomycetes</taxon>
        <taxon>Mycobacteriales</taxon>
        <taxon>Gordoniaceae</taxon>
        <taxon>Gordonia</taxon>
    </lineage>
</organism>
<comment type="caution">
    <text evidence="1">The sequence shown here is derived from an EMBL/GenBank/DDBJ whole genome shotgun (WGS) entry which is preliminary data.</text>
</comment>
<evidence type="ECO:0000313" key="2">
    <source>
        <dbReference type="Proteomes" id="UP000004881"/>
    </source>
</evidence>
<accession>A0ABQ0HEL3</accession>